<dbReference type="OrthoDB" id="9806653at2"/>
<dbReference type="RefSeq" id="WP_099644300.1">
    <property type="nucleotide sequence ID" value="NZ_KZ319287.1"/>
</dbReference>
<keyword evidence="3" id="KW-1185">Reference proteome</keyword>
<accession>A0A2G1VWF7</accession>
<evidence type="ECO:0000313" key="3">
    <source>
        <dbReference type="Proteomes" id="UP000229433"/>
    </source>
</evidence>
<dbReference type="EMBL" id="NQXA01000001">
    <property type="protein sequence ID" value="PHQ30759.1"/>
    <property type="molecule type" value="Genomic_DNA"/>
</dbReference>
<dbReference type="Gene3D" id="3.40.50.2000">
    <property type="entry name" value="Glycogen Phosphorylase B"/>
    <property type="match status" value="2"/>
</dbReference>
<dbReference type="Pfam" id="PF13692">
    <property type="entry name" value="Glyco_trans_1_4"/>
    <property type="match status" value="1"/>
</dbReference>
<evidence type="ECO:0000313" key="2">
    <source>
        <dbReference type="EMBL" id="PHQ30759.1"/>
    </source>
</evidence>
<dbReference type="AlphaFoldDB" id="A0A2G1VWF7"/>
<protein>
    <recommendedName>
        <fullName evidence="1">Glycosyltransferase subfamily 4-like N-terminal domain-containing protein</fullName>
    </recommendedName>
</protein>
<proteinExistence type="predicted"/>
<dbReference type="SUPFAM" id="SSF53756">
    <property type="entry name" value="UDP-Glycosyltransferase/glycogen phosphorylase"/>
    <property type="match status" value="1"/>
</dbReference>
<dbReference type="PANTHER" id="PTHR45947">
    <property type="entry name" value="SULFOQUINOVOSYL TRANSFERASE SQD2"/>
    <property type="match status" value="1"/>
</dbReference>
<organism evidence="2 3">
    <name type="scientific">Leeuwenhoekiella nanhaiensis</name>
    <dbReference type="NCBI Taxonomy" id="1655491"/>
    <lineage>
        <taxon>Bacteria</taxon>
        <taxon>Pseudomonadati</taxon>
        <taxon>Bacteroidota</taxon>
        <taxon>Flavobacteriia</taxon>
        <taxon>Flavobacteriales</taxon>
        <taxon>Flavobacteriaceae</taxon>
        <taxon>Leeuwenhoekiella</taxon>
    </lineage>
</organism>
<dbReference type="InterPro" id="IPR028098">
    <property type="entry name" value="Glyco_trans_4-like_N"/>
</dbReference>
<evidence type="ECO:0000259" key="1">
    <source>
        <dbReference type="Pfam" id="PF13439"/>
    </source>
</evidence>
<sequence length="364" mass="41083">MQKIKIVHLVEALGGGVYTYFINLTHVLAADPRFEVTVIYSDRREQIDPGRVAQDFHPQTKLIVIPMMREISPSGDYKAFKSIRKELLKIKPDILHVHSSKAGILGRFAHLFSRSIRAKLFYTPHGYSFLRKDVGFLKRTIFFTIEFFTQKLCGGTIVACGDTELFHSKKIGKAVLVRNGINHAAITAQPQLKTETIERIGILGRTTAQRDPQLFNRLALNNPQIEFVWIGDGELRHLLTAPNISITGWFKENKKGLERLEKLDVYLQTSLWEGLPIAVLEAAAREIPVIATNIIGNKDIIKPGITGYLFEDAEDFQVFLKALEPRAVREKIGQAAAKRNRLLFDSTTNFNKLAALYVKSLKTS</sequence>
<comment type="caution">
    <text evidence="2">The sequence shown here is derived from an EMBL/GenBank/DDBJ whole genome shotgun (WGS) entry which is preliminary data.</text>
</comment>
<dbReference type="Pfam" id="PF13439">
    <property type="entry name" value="Glyco_transf_4"/>
    <property type="match status" value="1"/>
</dbReference>
<feature type="domain" description="Glycosyltransferase subfamily 4-like N-terminal" evidence="1">
    <location>
        <begin position="15"/>
        <end position="182"/>
    </location>
</feature>
<dbReference type="InterPro" id="IPR050194">
    <property type="entry name" value="Glycosyltransferase_grp1"/>
</dbReference>
<dbReference type="Proteomes" id="UP000229433">
    <property type="component" value="Unassembled WGS sequence"/>
</dbReference>
<reference evidence="2 3" key="1">
    <citation type="submission" date="2017-08" db="EMBL/GenBank/DDBJ databases">
        <title>The whole genome shortgun sequences of strain Leeuwenhoekiella nanhaiensis G18 from the South China Sea.</title>
        <authorList>
            <person name="Liu Q."/>
        </authorList>
    </citation>
    <scope>NUCLEOTIDE SEQUENCE [LARGE SCALE GENOMIC DNA]</scope>
    <source>
        <strain evidence="2 3">G18</strain>
    </source>
</reference>
<dbReference type="GO" id="GO:0016757">
    <property type="term" value="F:glycosyltransferase activity"/>
    <property type="evidence" value="ECO:0007669"/>
    <property type="project" value="UniProtKB-ARBA"/>
</dbReference>
<gene>
    <name evidence="2" type="ORF">CJ305_00585</name>
</gene>
<dbReference type="PANTHER" id="PTHR45947:SF3">
    <property type="entry name" value="SULFOQUINOVOSYL TRANSFERASE SQD2"/>
    <property type="match status" value="1"/>
</dbReference>
<name>A0A2G1VWF7_9FLAO</name>